<dbReference type="STRING" id="1160497.A0A1L9V3H5"/>
<proteinExistence type="inferred from homology"/>
<comment type="similarity">
    <text evidence="6 7">Belongs to the arginase family.</text>
</comment>
<comment type="catalytic activity">
    <reaction evidence="3">
        <text>agmatine + H2O = urea + putrescine</text>
        <dbReference type="Rhea" id="RHEA:13929"/>
        <dbReference type="ChEBI" id="CHEBI:15377"/>
        <dbReference type="ChEBI" id="CHEBI:16199"/>
        <dbReference type="ChEBI" id="CHEBI:58145"/>
        <dbReference type="ChEBI" id="CHEBI:326268"/>
        <dbReference type="EC" id="3.5.3.11"/>
    </reaction>
</comment>
<dbReference type="VEuPathDB" id="FungiDB:ASPGLDRAFT_78208"/>
<evidence type="ECO:0000313" key="9">
    <source>
        <dbReference type="EMBL" id="OJJ78441.1"/>
    </source>
</evidence>
<dbReference type="InterPro" id="IPR023696">
    <property type="entry name" value="Ureohydrolase_dom_sf"/>
</dbReference>
<keyword evidence="5" id="KW-0464">Manganese</keyword>
<feature type="signal peptide" evidence="8">
    <location>
        <begin position="1"/>
        <end position="19"/>
    </location>
</feature>
<feature type="binding site" evidence="5">
    <location>
        <position position="306"/>
    </location>
    <ligand>
        <name>Mn(2+)</name>
        <dbReference type="ChEBI" id="CHEBI:29035"/>
        <label>1</label>
    </ligand>
</feature>
<feature type="binding site" evidence="5">
    <location>
        <position position="184"/>
    </location>
    <ligand>
        <name>Mn(2+)</name>
        <dbReference type="ChEBI" id="CHEBI:29035"/>
        <label>1</label>
    </ligand>
</feature>
<dbReference type="GeneID" id="34466208"/>
<dbReference type="RefSeq" id="XP_022395139.1">
    <property type="nucleotide sequence ID" value="XM_022549948.1"/>
</dbReference>
<dbReference type="PIRSF" id="PIRSF036979">
    <property type="entry name" value="Arginase"/>
    <property type="match status" value="1"/>
</dbReference>
<keyword evidence="10" id="KW-1185">Reference proteome</keyword>
<dbReference type="PROSITE" id="PS01053">
    <property type="entry name" value="ARGINASE_1"/>
    <property type="match status" value="1"/>
</dbReference>
<dbReference type="GO" id="GO:0008783">
    <property type="term" value="F:agmatinase activity"/>
    <property type="evidence" value="ECO:0007669"/>
    <property type="project" value="UniProtKB-EC"/>
</dbReference>
<evidence type="ECO:0000256" key="3">
    <source>
        <dbReference type="ARBA" id="ARBA00050304"/>
    </source>
</evidence>
<keyword evidence="2 7" id="KW-0378">Hydrolase</keyword>
<accession>A0A1L9V3H5</accession>
<dbReference type="EMBL" id="KV878938">
    <property type="protein sequence ID" value="OJJ78441.1"/>
    <property type="molecule type" value="Genomic_DNA"/>
</dbReference>
<evidence type="ECO:0000256" key="4">
    <source>
        <dbReference type="ARBA" id="ARBA00066392"/>
    </source>
</evidence>
<dbReference type="Pfam" id="PF00491">
    <property type="entry name" value="Arginase"/>
    <property type="match status" value="1"/>
</dbReference>
<dbReference type="GO" id="GO:0019627">
    <property type="term" value="P:urea metabolic process"/>
    <property type="evidence" value="ECO:0007669"/>
    <property type="project" value="UniProtKB-ARBA"/>
</dbReference>
<feature type="binding site" evidence="5">
    <location>
        <position position="211"/>
    </location>
    <ligand>
        <name>Mn(2+)</name>
        <dbReference type="ChEBI" id="CHEBI:29035"/>
        <label>1</label>
    </ligand>
</feature>
<dbReference type="EC" id="3.5.3.11" evidence="4"/>
<name>A0A1L9V3H5_ASPGL</name>
<feature type="binding site" evidence="5">
    <location>
        <position position="308"/>
    </location>
    <ligand>
        <name>Mn(2+)</name>
        <dbReference type="ChEBI" id="CHEBI:29035"/>
        <label>1</label>
    </ligand>
</feature>
<dbReference type="Gene3D" id="3.40.800.10">
    <property type="entry name" value="Ureohydrolase domain"/>
    <property type="match status" value="1"/>
</dbReference>
<dbReference type="InterPro" id="IPR020855">
    <property type="entry name" value="Ureohydrolase_Mn_BS"/>
</dbReference>
<dbReference type="GO" id="GO:0046872">
    <property type="term" value="F:metal ion binding"/>
    <property type="evidence" value="ECO:0007669"/>
    <property type="project" value="UniProtKB-KW"/>
</dbReference>
<sequence length="391" mass="42408">MFISKRALLALAAVAAAHGDHRQEPLAGPHKGLWYNTIPGDGGTQADSVFSGISTFGRLPYFPCLASEDEKYDIAFIGAPFDTGTSYRPGARFGPSGIRQGSRRLNLYGGYNVPLEANPFVGDLRILDCGDIPVTSYDNGWAIQQIEYGHNNLLMRKPFTNADENGLSRAGKTLPRIITMGGDHTITLPLLRSINKAYGPVTVIHFDSHLDSWKPKVFGGSPSEVASINHGTYFYHAAMEGLLRNDTNIHAGIRTTLSGPSDYENDGYCGFEIVEAREIDTIGIEGIIKKIRDRVGTENPIYLSIDIDTLDPAFAPGTGTPETGGWTTRELRTIVRGLDGINLIGADIVEVSPAYDTNAELSTMAAADVLYEIMTMMVKKGPLSLPARNDL</sequence>
<dbReference type="Proteomes" id="UP000184300">
    <property type="component" value="Unassembled WGS sequence"/>
</dbReference>
<feature type="chain" id="PRO_5012634805" description="agmatinase" evidence="8">
    <location>
        <begin position="20"/>
        <end position="391"/>
    </location>
</feature>
<dbReference type="OrthoDB" id="288726at2759"/>
<feature type="binding site" evidence="5">
    <location>
        <position position="209"/>
    </location>
    <ligand>
        <name>Mn(2+)</name>
        <dbReference type="ChEBI" id="CHEBI:29035"/>
        <label>1</label>
    </ligand>
</feature>
<dbReference type="PRINTS" id="PR00116">
    <property type="entry name" value="ARGINASE"/>
</dbReference>
<protein>
    <recommendedName>
        <fullName evidence="4">agmatinase</fullName>
        <ecNumber evidence="4">3.5.3.11</ecNumber>
    </recommendedName>
</protein>
<dbReference type="CDD" id="cd11592">
    <property type="entry name" value="Agmatinase_PAH"/>
    <property type="match status" value="1"/>
</dbReference>
<feature type="binding site" evidence="5">
    <location>
        <position position="207"/>
    </location>
    <ligand>
        <name>Mn(2+)</name>
        <dbReference type="ChEBI" id="CHEBI:29035"/>
        <label>1</label>
    </ligand>
</feature>
<keyword evidence="8" id="KW-0732">Signal</keyword>
<dbReference type="PANTHER" id="PTHR11358:SF30">
    <property type="entry name" value="AGMATINASE 1-RELATED"/>
    <property type="match status" value="1"/>
</dbReference>
<dbReference type="PROSITE" id="PS51409">
    <property type="entry name" value="ARGINASE_2"/>
    <property type="match status" value="1"/>
</dbReference>
<dbReference type="InterPro" id="IPR006035">
    <property type="entry name" value="Ureohydrolase"/>
</dbReference>
<evidence type="ECO:0000256" key="1">
    <source>
        <dbReference type="ARBA" id="ARBA00022723"/>
    </source>
</evidence>
<dbReference type="GO" id="GO:0033389">
    <property type="term" value="P:putrescine biosynthetic process from arginine, via agmatine"/>
    <property type="evidence" value="ECO:0007669"/>
    <property type="project" value="TreeGrafter"/>
</dbReference>
<comment type="cofactor">
    <cofactor evidence="5">
        <name>Mn(2+)</name>
        <dbReference type="ChEBI" id="CHEBI:29035"/>
    </cofactor>
    <text evidence="5">Binds 2 manganese ions per subunit.</text>
</comment>
<evidence type="ECO:0000313" key="10">
    <source>
        <dbReference type="Proteomes" id="UP000184300"/>
    </source>
</evidence>
<evidence type="ECO:0000256" key="2">
    <source>
        <dbReference type="ARBA" id="ARBA00022801"/>
    </source>
</evidence>
<evidence type="ECO:0000256" key="7">
    <source>
        <dbReference type="RuleBase" id="RU003684"/>
    </source>
</evidence>
<dbReference type="PANTHER" id="PTHR11358">
    <property type="entry name" value="ARGINASE/AGMATINASE"/>
    <property type="match status" value="1"/>
</dbReference>
<dbReference type="SUPFAM" id="SSF52768">
    <property type="entry name" value="Arginase/deacetylase"/>
    <property type="match status" value="1"/>
</dbReference>
<keyword evidence="1 5" id="KW-0479">Metal-binding</keyword>
<reference evidence="10" key="1">
    <citation type="journal article" date="2017" name="Genome Biol.">
        <title>Comparative genomics reveals high biological diversity and specific adaptations in the industrially and medically important fungal genus Aspergillus.</title>
        <authorList>
            <person name="de Vries R.P."/>
            <person name="Riley R."/>
            <person name="Wiebenga A."/>
            <person name="Aguilar-Osorio G."/>
            <person name="Amillis S."/>
            <person name="Uchima C.A."/>
            <person name="Anderluh G."/>
            <person name="Asadollahi M."/>
            <person name="Askin M."/>
            <person name="Barry K."/>
            <person name="Battaglia E."/>
            <person name="Bayram O."/>
            <person name="Benocci T."/>
            <person name="Braus-Stromeyer S.A."/>
            <person name="Caldana C."/>
            <person name="Canovas D."/>
            <person name="Cerqueira G.C."/>
            <person name="Chen F."/>
            <person name="Chen W."/>
            <person name="Choi C."/>
            <person name="Clum A."/>
            <person name="Dos Santos R.A."/>
            <person name="Damasio A.R."/>
            <person name="Diallinas G."/>
            <person name="Emri T."/>
            <person name="Fekete E."/>
            <person name="Flipphi M."/>
            <person name="Freyberg S."/>
            <person name="Gallo A."/>
            <person name="Gournas C."/>
            <person name="Habgood R."/>
            <person name="Hainaut M."/>
            <person name="Harispe M.L."/>
            <person name="Henrissat B."/>
            <person name="Hilden K.S."/>
            <person name="Hope R."/>
            <person name="Hossain A."/>
            <person name="Karabika E."/>
            <person name="Karaffa L."/>
            <person name="Karanyi Z."/>
            <person name="Krasevec N."/>
            <person name="Kuo A."/>
            <person name="Kusch H."/>
            <person name="LaButti K."/>
            <person name="Lagendijk E.L."/>
            <person name="Lapidus A."/>
            <person name="Levasseur A."/>
            <person name="Lindquist E."/>
            <person name="Lipzen A."/>
            <person name="Logrieco A.F."/>
            <person name="MacCabe A."/>
            <person name="Maekelae M.R."/>
            <person name="Malavazi I."/>
            <person name="Melin P."/>
            <person name="Meyer V."/>
            <person name="Mielnichuk N."/>
            <person name="Miskei M."/>
            <person name="Molnar A.P."/>
            <person name="Mule G."/>
            <person name="Ngan C.Y."/>
            <person name="Orejas M."/>
            <person name="Orosz E."/>
            <person name="Ouedraogo J.P."/>
            <person name="Overkamp K.M."/>
            <person name="Park H.-S."/>
            <person name="Perrone G."/>
            <person name="Piumi F."/>
            <person name="Punt P.J."/>
            <person name="Ram A.F."/>
            <person name="Ramon A."/>
            <person name="Rauscher S."/>
            <person name="Record E."/>
            <person name="Riano-Pachon D.M."/>
            <person name="Robert V."/>
            <person name="Roehrig J."/>
            <person name="Ruller R."/>
            <person name="Salamov A."/>
            <person name="Salih N.S."/>
            <person name="Samson R.A."/>
            <person name="Sandor E."/>
            <person name="Sanguinetti M."/>
            <person name="Schuetze T."/>
            <person name="Sepcic K."/>
            <person name="Shelest E."/>
            <person name="Sherlock G."/>
            <person name="Sophianopoulou V."/>
            <person name="Squina F.M."/>
            <person name="Sun H."/>
            <person name="Susca A."/>
            <person name="Todd R.B."/>
            <person name="Tsang A."/>
            <person name="Unkles S.E."/>
            <person name="van de Wiele N."/>
            <person name="van Rossen-Uffink D."/>
            <person name="Oliveira J.V."/>
            <person name="Vesth T.C."/>
            <person name="Visser J."/>
            <person name="Yu J.-H."/>
            <person name="Zhou M."/>
            <person name="Andersen M.R."/>
            <person name="Archer D.B."/>
            <person name="Baker S.E."/>
            <person name="Benoit I."/>
            <person name="Brakhage A.A."/>
            <person name="Braus G.H."/>
            <person name="Fischer R."/>
            <person name="Frisvad J.C."/>
            <person name="Goldman G.H."/>
            <person name="Houbraken J."/>
            <person name="Oakley B."/>
            <person name="Pocsi I."/>
            <person name="Scazzocchio C."/>
            <person name="Seiboth B."/>
            <person name="vanKuyk P.A."/>
            <person name="Wortman J."/>
            <person name="Dyer P.S."/>
            <person name="Grigoriev I.V."/>
        </authorList>
    </citation>
    <scope>NUCLEOTIDE SEQUENCE [LARGE SCALE GENOMIC DNA]</scope>
    <source>
        <strain evidence="10">CBS 516.65</strain>
    </source>
</reference>
<evidence type="ECO:0000256" key="8">
    <source>
        <dbReference type="SAM" id="SignalP"/>
    </source>
</evidence>
<evidence type="ECO:0000256" key="6">
    <source>
        <dbReference type="PROSITE-ProRule" id="PRU00742"/>
    </source>
</evidence>
<gene>
    <name evidence="9" type="ORF">ASPGLDRAFT_78208</name>
</gene>
<dbReference type="AlphaFoldDB" id="A0A1L9V3H5"/>
<organism evidence="9 10">
    <name type="scientific">Aspergillus glaucus CBS 516.65</name>
    <dbReference type="NCBI Taxonomy" id="1160497"/>
    <lineage>
        <taxon>Eukaryota</taxon>
        <taxon>Fungi</taxon>
        <taxon>Dikarya</taxon>
        <taxon>Ascomycota</taxon>
        <taxon>Pezizomycotina</taxon>
        <taxon>Eurotiomycetes</taxon>
        <taxon>Eurotiomycetidae</taxon>
        <taxon>Eurotiales</taxon>
        <taxon>Aspergillaceae</taxon>
        <taxon>Aspergillus</taxon>
        <taxon>Aspergillus subgen. Aspergillus</taxon>
    </lineage>
</organism>
<dbReference type="FunFam" id="3.40.800.10:FF:000006">
    <property type="entry name" value="Agmatinase 1"/>
    <property type="match status" value="1"/>
</dbReference>
<evidence type="ECO:0000256" key="5">
    <source>
        <dbReference type="PIRSR" id="PIRSR036979-1"/>
    </source>
</evidence>